<dbReference type="Pfam" id="PF00669">
    <property type="entry name" value="Flagellin_N"/>
    <property type="match status" value="1"/>
</dbReference>
<proteinExistence type="inferred from homology"/>
<organism evidence="7 8">
    <name type="scientific">Inconstantimicrobium porci</name>
    <dbReference type="NCBI Taxonomy" id="2652291"/>
    <lineage>
        <taxon>Bacteria</taxon>
        <taxon>Bacillati</taxon>
        <taxon>Bacillota</taxon>
        <taxon>Clostridia</taxon>
        <taxon>Eubacteriales</taxon>
        <taxon>Clostridiaceae</taxon>
        <taxon>Inconstantimicrobium</taxon>
    </lineage>
</organism>
<reference evidence="7 8" key="1">
    <citation type="submission" date="2019-08" db="EMBL/GenBank/DDBJ databases">
        <title>In-depth cultivation of the pig gut microbiome towards novel bacterial diversity and tailored functional studies.</title>
        <authorList>
            <person name="Wylensek D."/>
            <person name="Hitch T.C.A."/>
            <person name="Clavel T."/>
        </authorList>
    </citation>
    <scope>NUCLEOTIDE SEQUENCE [LARGE SCALE GENOMIC DNA]</scope>
    <source>
        <strain evidence="7 8">WCA-383-APC-5B</strain>
    </source>
</reference>
<keyword evidence="7" id="KW-0969">Cilium</keyword>
<keyword evidence="8" id="KW-1185">Reference proteome</keyword>
<evidence type="ECO:0000256" key="1">
    <source>
        <dbReference type="ARBA" id="ARBA00004365"/>
    </source>
</evidence>
<dbReference type="InterPro" id="IPR001492">
    <property type="entry name" value="Flagellin"/>
</dbReference>
<evidence type="ECO:0000256" key="4">
    <source>
        <dbReference type="SAM" id="Coils"/>
    </source>
</evidence>
<dbReference type="GO" id="GO:0071973">
    <property type="term" value="P:bacterial-type flagellum-dependent cell motility"/>
    <property type="evidence" value="ECO:0007669"/>
    <property type="project" value="InterPro"/>
</dbReference>
<dbReference type="InterPro" id="IPR046358">
    <property type="entry name" value="Flagellin_C"/>
</dbReference>
<evidence type="ECO:0000313" key="7">
    <source>
        <dbReference type="EMBL" id="MSR91853.1"/>
    </source>
</evidence>
<dbReference type="EMBL" id="VULX01000016">
    <property type="protein sequence ID" value="MSR91853.1"/>
    <property type="molecule type" value="Genomic_DNA"/>
</dbReference>
<keyword evidence="4" id="KW-0175">Coiled coil</keyword>
<dbReference type="GO" id="GO:0005198">
    <property type="term" value="F:structural molecule activity"/>
    <property type="evidence" value="ECO:0007669"/>
    <property type="project" value="InterPro"/>
</dbReference>
<dbReference type="InterPro" id="IPR013384">
    <property type="entry name" value="Flagell_FlgL"/>
</dbReference>
<dbReference type="SUPFAM" id="SSF64518">
    <property type="entry name" value="Phase 1 flagellin"/>
    <property type="match status" value="1"/>
</dbReference>
<sequence length="331" mass="36765">MRVTNRMLANNFLGDMRTNLANLQKIQSQLSTGKEISKPSDDPFKVSRSMQLSSQINANKQYNNNIKDTSNWLDATDTALNQLTNNLQRVRELVVSAGNAAYGSDERQAIKDELNQRIEEIAQVLNTNFDGKYLFGGTKVTSKPLGTKTDENGNTVIFQSGKNGTELFEGSTTEANVADQINMLSAKMSVEISQGVTMDYNVTTTDIFNFTNERGESVNLGAVLSNIVKNLDTDTPEAQKELTSTDLQGITDSISNLLKIRSEVGAKQNRMESAQEKNETENYNMTEVLSKTEDIDITEKVMEYSVMQTVYMASLQTSAKVIQPSLLDYIR</sequence>
<comment type="caution">
    <text evidence="7">The sequence shown here is derived from an EMBL/GenBank/DDBJ whole genome shotgun (WGS) entry which is preliminary data.</text>
</comment>
<feature type="domain" description="Flagellin N-terminal" evidence="5">
    <location>
        <begin position="5"/>
        <end position="138"/>
    </location>
</feature>
<dbReference type="PANTHER" id="PTHR42792:SF1">
    <property type="entry name" value="FLAGELLAR HOOK-ASSOCIATED PROTEIN 3"/>
    <property type="match status" value="1"/>
</dbReference>
<comment type="subcellular location">
    <subcellularLocation>
        <location evidence="1">Bacterial flagellum</location>
    </subcellularLocation>
</comment>
<dbReference type="Gene3D" id="1.20.1330.10">
    <property type="entry name" value="f41 fragment of flagellin, N-terminal domain"/>
    <property type="match status" value="1"/>
</dbReference>
<protein>
    <submittedName>
        <fullName evidence="7">Flagellar hook-associated protein 3</fullName>
    </submittedName>
</protein>
<keyword evidence="3" id="KW-0975">Bacterial flagellum</keyword>
<dbReference type="RefSeq" id="WP_154531758.1">
    <property type="nucleotide sequence ID" value="NZ_VULX01000016.1"/>
</dbReference>
<evidence type="ECO:0000256" key="2">
    <source>
        <dbReference type="ARBA" id="ARBA00005709"/>
    </source>
</evidence>
<dbReference type="PANTHER" id="PTHR42792">
    <property type="entry name" value="FLAGELLIN"/>
    <property type="match status" value="1"/>
</dbReference>
<dbReference type="Pfam" id="PF00700">
    <property type="entry name" value="Flagellin_C"/>
    <property type="match status" value="1"/>
</dbReference>
<accession>A0A7X2MZE9</accession>
<feature type="coiled-coil region" evidence="4">
    <location>
        <begin position="73"/>
        <end position="100"/>
    </location>
</feature>
<comment type="similarity">
    <text evidence="2">Belongs to the bacterial flagellin family.</text>
</comment>
<dbReference type="PRINTS" id="PR00207">
    <property type="entry name" value="FLAGELLIN"/>
</dbReference>
<evidence type="ECO:0000256" key="3">
    <source>
        <dbReference type="ARBA" id="ARBA00023143"/>
    </source>
</evidence>
<evidence type="ECO:0000313" key="8">
    <source>
        <dbReference type="Proteomes" id="UP000460287"/>
    </source>
</evidence>
<dbReference type="NCBIfam" id="TIGR02550">
    <property type="entry name" value="flagell_flgL"/>
    <property type="match status" value="1"/>
</dbReference>
<gene>
    <name evidence="7" type="primary">flgL</name>
    <name evidence="7" type="ORF">FYJ33_10660</name>
</gene>
<dbReference type="Proteomes" id="UP000460287">
    <property type="component" value="Unassembled WGS sequence"/>
</dbReference>
<evidence type="ECO:0000259" key="6">
    <source>
        <dbReference type="Pfam" id="PF00700"/>
    </source>
</evidence>
<dbReference type="AlphaFoldDB" id="A0A7X2MZE9"/>
<dbReference type="GO" id="GO:0009424">
    <property type="term" value="C:bacterial-type flagellum hook"/>
    <property type="evidence" value="ECO:0007669"/>
    <property type="project" value="InterPro"/>
</dbReference>
<keyword evidence="7" id="KW-0282">Flagellum</keyword>
<keyword evidence="7" id="KW-0966">Cell projection</keyword>
<feature type="domain" description="Flagellin C-terminal" evidence="6">
    <location>
        <begin position="247"/>
        <end position="330"/>
    </location>
</feature>
<name>A0A7X2MZE9_9CLOT</name>
<evidence type="ECO:0000259" key="5">
    <source>
        <dbReference type="Pfam" id="PF00669"/>
    </source>
</evidence>
<dbReference type="InterPro" id="IPR001029">
    <property type="entry name" value="Flagellin_N"/>
</dbReference>